<proteinExistence type="predicted"/>
<name>A0A0B2P9B6_GLYSO</name>
<gene>
    <name evidence="1" type="ORF">glysoja_032708</name>
</gene>
<evidence type="ECO:0000313" key="1">
    <source>
        <dbReference type="EMBL" id="KHN04212.1"/>
    </source>
</evidence>
<accession>A0A0B2P9B6</accession>
<dbReference type="Proteomes" id="UP000053555">
    <property type="component" value="Unassembled WGS sequence"/>
</dbReference>
<sequence>MRQQTLDYQPENRRQQLHCVVAGRIQLRQSSKVVRPAREVTLLQRRELHFL</sequence>
<reference evidence="1" key="1">
    <citation type="submission" date="2014-07" db="EMBL/GenBank/DDBJ databases">
        <title>Identification of a novel salt tolerance gene in wild soybean by whole-genome sequencing.</title>
        <authorList>
            <person name="Lam H.-M."/>
            <person name="Qi X."/>
            <person name="Li M.-W."/>
            <person name="Liu X."/>
            <person name="Xie M."/>
            <person name="Ni M."/>
            <person name="Xu X."/>
        </authorList>
    </citation>
    <scope>NUCLEOTIDE SEQUENCE [LARGE SCALE GENOMIC DNA]</scope>
    <source>
        <tissue evidence="1">Root</tissue>
    </source>
</reference>
<dbReference type="EMBL" id="KN669409">
    <property type="protein sequence ID" value="KHN04212.1"/>
    <property type="molecule type" value="Genomic_DNA"/>
</dbReference>
<dbReference type="AlphaFoldDB" id="A0A0B2P9B6"/>
<organism evidence="1">
    <name type="scientific">Glycine soja</name>
    <name type="common">Wild soybean</name>
    <dbReference type="NCBI Taxonomy" id="3848"/>
    <lineage>
        <taxon>Eukaryota</taxon>
        <taxon>Viridiplantae</taxon>
        <taxon>Streptophyta</taxon>
        <taxon>Embryophyta</taxon>
        <taxon>Tracheophyta</taxon>
        <taxon>Spermatophyta</taxon>
        <taxon>Magnoliopsida</taxon>
        <taxon>eudicotyledons</taxon>
        <taxon>Gunneridae</taxon>
        <taxon>Pentapetalae</taxon>
        <taxon>rosids</taxon>
        <taxon>fabids</taxon>
        <taxon>Fabales</taxon>
        <taxon>Fabaceae</taxon>
        <taxon>Papilionoideae</taxon>
        <taxon>50 kb inversion clade</taxon>
        <taxon>NPAAA clade</taxon>
        <taxon>indigoferoid/millettioid clade</taxon>
        <taxon>Phaseoleae</taxon>
        <taxon>Glycine</taxon>
        <taxon>Glycine subgen. Soja</taxon>
    </lineage>
</organism>
<protein>
    <submittedName>
        <fullName evidence="1">Uncharacterized protein</fullName>
    </submittedName>
</protein>